<dbReference type="KEGG" id="nml:Namu_0153"/>
<dbReference type="InterPro" id="IPR003043">
    <property type="entry name" value="Uropor_MeTrfase_CS"/>
</dbReference>
<dbReference type="AlphaFoldDB" id="C8XIZ9"/>
<evidence type="ECO:0000256" key="5">
    <source>
        <dbReference type="ARBA" id="ARBA00022679"/>
    </source>
</evidence>
<protein>
    <submittedName>
        <fullName evidence="8">Precorrin-3B C17-methyltransferase</fullName>
    </submittedName>
</protein>
<dbReference type="PROSITE" id="PS00839">
    <property type="entry name" value="SUMT_1"/>
    <property type="match status" value="1"/>
</dbReference>
<dbReference type="InterPro" id="IPR035996">
    <property type="entry name" value="4pyrrol_Methylase_sf"/>
</dbReference>
<evidence type="ECO:0000256" key="2">
    <source>
        <dbReference type="ARBA" id="ARBA00005879"/>
    </source>
</evidence>
<dbReference type="EMBL" id="CP001737">
    <property type="protein sequence ID" value="ACV76586.1"/>
    <property type="molecule type" value="Genomic_DNA"/>
</dbReference>
<keyword evidence="9" id="KW-1185">Reference proteome</keyword>
<dbReference type="InterPro" id="IPR051810">
    <property type="entry name" value="Precorrin_MeTrfase"/>
</dbReference>
<dbReference type="InterPro" id="IPR006364">
    <property type="entry name" value="CobI/CbiL/CobIJ_dom"/>
</dbReference>
<keyword evidence="5 8" id="KW-0808">Transferase</keyword>
<dbReference type="Gene3D" id="3.40.1010.10">
    <property type="entry name" value="Cobalt-precorrin-4 Transmethylase, Domain 1"/>
    <property type="match status" value="2"/>
</dbReference>
<dbReference type="NCBIfam" id="NF004647">
    <property type="entry name" value="PRK05990.1"/>
    <property type="match status" value="1"/>
</dbReference>
<dbReference type="InterPro" id="IPR012382">
    <property type="entry name" value="CobI/CbiL"/>
</dbReference>
<reference evidence="8 9" key="2">
    <citation type="journal article" date="2010" name="Stand. Genomic Sci.">
        <title>Complete genome sequence of Nakamurella multipartita type strain (Y-104).</title>
        <authorList>
            <person name="Tice H."/>
            <person name="Mayilraj S."/>
            <person name="Sims D."/>
            <person name="Lapidus A."/>
            <person name="Nolan M."/>
            <person name="Lucas S."/>
            <person name="Glavina Del Rio T."/>
            <person name="Copeland A."/>
            <person name="Cheng J.F."/>
            <person name="Meincke L."/>
            <person name="Bruce D."/>
            <person name="Goodwin L."/>
            <person name="Pitluck S."/>
            <person name="Ivanova N."/>
            <person name="Mavromatis K."/>
            <person name="Ovchinnikova G."/>
            <person name="Pati A."/>
            <person name="Chen A."/>
            <person name="Palaniappan K."/>
            <person name="Land M."/>
            <person name="Hauser L."/>
            <person name="Chang Y.J."/>
            <person name="Jeffries C.D."/>
            <person name="Detter J.C."/>
            <person name="Brettin T."/>
            <person name="Rohde M."/>
            <person name="Goker M."/>
            <person name="Bristow J."/>
            <person name="Eisen J.A."/>
            <person name="Markowitz V."/>
            <person name="Hugenholtz P."/>
            <person name="Kyrpides N.C."/>
            <person name="Klenk H.P."/>
            <person name="Chen F."/>
        </authorList>
    </citation>
    <scope>NUCLEOTIDE SEQUENCE [LARGE SCALE GENOMIC DNA]</scope>
    <source>
        <strain evidence="9">ATCC 700099 / DSM 44233 / CIP 104796 / JCM 9543 / NBRC 105858 / Y-104</strain>
    </source>
</reference>
<dbReference type="InParanoid" id="C8XIZ9"/>
<name>C8XIZ9_NAKMY</name>
<dbReference type="HOGENOM" id="CLU_029920_0_0_11"/>
<dbReference type="InterPro" id="IPR000878">
    <property type="entry name" value="4pyrrol_Mease"/>
</dbReference>
<dbReference type="eggNOG" id="COG2243">
    <property type="taxonomic scope" value="Bacteria"/>
</dbReference>
<dbReference type="eggNOG" id="COG1010">
    <property type="taxonomic scope" value="Bacteria"/>
</dbReference>
<comment type="similarity">
    <text evidence="2">Belongs to the precorrin methyltransferase family.</text>
</comment>
<dbReference type="Pfam" id="PF00590">
    <property type="entry name" value="TP_methylase"/>
    <property type="match status" value="2"/>
</dbReference>
<feature type="domain" description="Tetrapyrrole methylase" evidence="7">
    <location>
        <begin position="257"/>
        <end position="464"/>
    </location>
</feature>
<evidence type="ECO:0000256" key="1">
    <source>
        <dbReference type="ARBA" id="ARBA00004953"/>
    </source>
</evidence>
<gene>
    <name evidence="8" type="ordered locus">Namu_0153</name>
</gene>
<dbReference type="InterPro" id="IPR014777">
    <property type="entry name" value="4pyrrole_Mease_sub1"/>
</dbReference>
<dbReference type="OrthoDB" id="9804789at2"/>
<keyword evidence="6" id="KW-0949">S-adenosyl-L-methionine</keyword>
<evidence type="ECO:0000259" key="7">
    <source>
        <dbReference type="Pfam" id="PF00590"/>
    </source>
</evidence>
<dbReference type="CDD" id="cd11645">
    <property type="entry name" value="Precorrin_2_C20_MT"/>
    <property type="match status" value="1"/>
</dbReference>
<evidence type="ECO:0000313" key="9">
    <source>
        <dbReference type="Proteomes" id="UP000002218"/>
    </source>
</evidence>
<evidence type="ECO:0000256" key="6">
    <source>
        <dbReference type="ARBA" id="ARBA00022691"/>
    </source>
</evidence>
<dbReference type="UniPathway" id="UPA00148"/>
<keyword evidence="3" id="KW-0169">Cobalamin biosynthesis</keyword>
<keyword evidence="4 8" id="KW-0489">Methyltransferase</keyword>
<proteinExistence type="inferred from homology"/>
<dbReference type="InterPro" id="IPR006363">
    <property type="entry name" value="Cbl_synth_CobJ/CibH_dom"/>
</dbReference>
<dbReference type="Gene3D" id="3.30.950.10">
    <property type="entry name" value="Methyltransferase, Cobalt-precorrin-4 Transmethylase, Domain 2"/>
    <property type="match status" value="2"/>
</dbReference>
<feature type="domain" description="Tetrapyrrole methylase" evidence="7">
    <location>
        <begin position="6"/>
        <end position="219"/>
    </location>
</feature>
<comment type="pathway">
    <text evidence="1">Cofactor biosynthesis; adenosylcobalamin biosynthesis.</text>
</comment>
<dbReference type="PANTHER" id="PTHR47036">
    <property type="entry name" value="COBALT-FACTOR III C(17)-METHYLTRANSFERASE-RELATED"/>
    <property type="match status" value="1"/>
</dbReference>
<accession>C8XIZ9</accession>
<dbReference type="CDD" id="cd11646">
    <property type="entry name" value="Precorrin_3B_C17_MT"/>
    <property type="match status" value="1"/>
</dbReference>
<dbReference type="PANTHER" id="PTHR47036:SF1">
    <property type="entry name" value="COBALT-FACTOR III C(17)-METHYLTRANSFERASE-RELATED"/>
    <property type="match status" value="1"/>
</dbReference>
<evidence type="ECO:0000256" key="4">
    <source>
        <dbReference type="ARBA" id="ARBA00022603"/>
    </source>
</evidence>
<dbReference type="GO" id="GO:0030788">
    <property type="term" value="F:precorrin-2 C20-methyltransferase activity"/>
    <property type="evidence" value="ECO:0007669"/>
    <property type="project" value="InterPro"/>
</dbReference>
<dbReference type="STRING" id="479431.Namu_0153"/>
<reference evidence="9" key="1">
    <citation type="submission" date="2009-09" db="EMBL/GenBank/DDBJ databases">
        <title>The complete genome of Nakamurella multipartita DSM 44233.</title>
        <authorList>
            <consortium name="US DOE Joint Genome Institute (JGI-PGF)"/>
            <person name="Lucas S."/>
            <person name="Copeland A."/>
            <person name="Lapidus A."/>
            <person name="Glavina del Rio T."/>
            <person name="Dalin E."/>
            <person name="Tice H."/>
            <person name="Bruce D."/>
            <person name="Goodwin L."/>
            <person name="Pitluck S."/>
            <person name="Kyrpides N."/>
            <person name="Mavromatis K."/>
            <person name="Ivanova N."/>
            <person name="Ovchinnikova G."/>
            <person name="Sims D."/>
            <person name="Meincke L."/>
            <person name="Brettin T."/>
            <person name="Detter J.C."/>
            <person name="Han C."/>
            <person name="Larimer F."/>
            <person name="Land M."/>
            <person name="Hauser L."/>
            <person name="Markowitz V."/>
            <person name="Cheng J.-F."/>
            <person name="Hugenholtz P."/>
            <person name="Woyke T."/>
            <person name="Wu D."/>
            <person name="Klenk H.-P."/>
            <person name="Eisen J.A."/>
        </authorList>
    </citation>
    <scope>NUCLEOTIDE SEQUENCE [LARGE SCALE GENOMIC DNA]</scope>
    <source>
        <strain evidence="9">ATCC 700099 / DSM 44233 / CIP 104796 / JCM 9543 / NBRC 105858 / Y-104</strain>
    </source>
</reference>
<dbReference type="Proteomes" id="UP000002218">
    <property type="component" value="Chromosome"/>
</dbReference>
<dbReference type="GO" id="GO:0009236">
    <property type="term" value="P:cobalamin biosynthetic process"/>
    <property type="evidence" value="ECO:0007669"/>
    <property type="project" value="UniProtKB-UniPathway"/>
</dbReference>
<dbReference type="SUPFAM" id="SSF53790">
    <property type="entry name" value="Tetrapyrrole methylase"/>
    <property type="match status" value="2"/>
</dbReference>
<dbReference type="NCBIfam" id="TIGR01467">
    <property type="entry name" value="cobI_cbiL"/>
    <property type="match status" value="1"/>
</dbReference>
<evidence type="ECO:0000313" key="8">
    <source>
        <dbReference type="EMBL" id="ACV76586.1"/>
    </source>
</evidence>
<sequence>MTAPGRLYGVGLGPGDPELMTVKATRLIGSADVIAYHSGTHGRSIARSIAVDLLPPGVIEEPLVYPVTTGPSSHPLGYRGAVDDFYDESAQRLGEHLAAGRTVVVLCEGDPMFYGSFMYLHDRLSPRFPTQVVPGVTSVAAATAAAAMPLVRQQDVLTILPGTLPVPELARRLADTQGAAIMKLGRTFPAVREALRQAGRLDEALYVERASTRGQALIPVKDVDPATVPYFSIIIVPGDGRDRVAPVRPVTDAAAELLVVGLGPGPQGWVTPEVTAALAGVDHVVGYAPYVNRVAQREGLQRHASGNTVELDRARLALTLAAAGERVAVVSGGDAGVFGMAAAVFEAAEDPQYRAVPIRVLPGVTAAQAVAARAGAPLGADYAVVSLSDRLKPWSVIEDRLRHIARADLALAIYNPASRGRTRQLADALAVLRQEREPDTVVVVGRDVGRDAESLRCTTLAELDPATVDMKCLLLIGAGGTRRTPAGQVWTPRWVPAETDAPVTRLDASGHGG</sequence>
<dbReference type="InterPro" id="IPR014776">
    <property type="entry name" value="4pyrrole_Mease_sub2"/>
</dbReference>
<dbReference type="GO" id="GO:0032259">
    <property type="term" value="P:methylation"/>
    <property type="evidence" value="ECO:0007669"/>
    <property type="project" value="UniProtKB-KW"/>
</dbReference>
<dbReference type="NCBIfam" id="TIGR01466">
    <property type="entry name" value="cobJ_cbiH"/>
    <property type="match status" value="1"/>
</dbReference>
<dbReference type="FunCoup" id="C8XIZ9">
    <property type="interactions" value="112"/>
</dbReference>
<evidence type="ECO:0000256" key="3">
    <source>
        <dbReference type="ARBA" id="ARBA00022573"/>
    </source>
</evidence>
<organism evidence="8 9">
    <name type="scientific">Nakamurella multipartita (strain ATCC 700099 / DSM 44233 / CIP 104796 / JCM 9543 / NBRC 105858 / Y-104)</name>
    <name type="common">Microsphaera multipartita</name>
    <dbReference type="NCBI Taxonomy" id="479431"/>
    <lineage>
        <taxon>Bacteria</taxon>
        <taxon>Bacillati</taxon>
        <taxon>Actinomycetota</taxon>
        <taxon>Actinomycetes</taxon>
        <taxon>Nakamurellales</taxon>
        <taxon>Nakamurellaceae</taxon>
        <taxon>Nakamurella</taxon>
    </lineage>
</organism>